<name>A0ABW4BLX0_9LACO</name>
<dbReference type="EMBL" id="JBHTOH010000025">
    <property type="protein sequence ID" value="MFD1410756.1"/>
    <property type="molecule type" value="Genomic_DNA"/>
</dbReference>
<evidence type="ECO:0000313" key="2">
    <source>
        <dbReference type="Proteomes" id="UP001597191"/>
    </source>
</evidence>
<dbReference type="RefSeq" id="WP_125647811.1">
    <property type="nucleotide sequence ID" value="NZ_JBHTOH010000025.1"/>
</dbReference>
<keyword evidence="2" id="KW-1185">Reference proteome</keyword>
<comment type="caution">
    <text evidence="1">The sequence shown here is derived from an EMBL/GenBank/DDBJ whole genome shotgun (WGS) entry which is preliminary data.</text>
</comment>
<dbReference type="Proteomes" id="UP001597191">
    <property type="component" value="Unassembled WGS sequence"/>
</dbReference>
<protein>
    <submittedName>
        <fullName evidence="1">Uncharacterized protein</fullName>
    </submittedName>
</protein>
<gene>
    <name evidence="1" type="ORF">ACFQ4R_03895</name>
</gene>
<accession>A0ABW4BLX0</accession>
<proteinExistence type="predicted"/>
<reference evidence="2" key="1">
    <citation type="journal article" date="2019" name="Int. J. Syst. Evol. Microbiol.">
        <title>The Global Catalogue of Microorganisms (GCM) 10K type strain sequencing project: providing services to taxonomists for standard genome sequencing and annotation.</title>
        <authorList>
            <consortium name="The Broad Institute Genomics Platform"/>
            <consortium name="The Broad Institute Genome Sequencing Center for Infectious Disease"/>
            <person name="Wu L."/>
            <person name="Ma J."/>
        </authorList>
    </citation>
    <scope>NUCLEOTIDE SEQUENCE [LARGE SCALE GENOMIC DNA]</scope>
    <source>
        <strain evidence="2">CCM 8937</strain>
    </source>
</reference>
<organism evidence="1 2">
    <name type="scientific">Lapidilactobacillus gannanensis</name>
    <dbReference type="NCBI Taxonomy" id="2486002"/>
    <lineage>
        <taxon>Bacteria</taxon>
        <taxon>Bacillati</taxon>
        <taxon>Bacillota</taxon>
        <taxon>Bacilli</taxon>
        <taxon>Lactobacillales</taxon>
        <taxon>Lactobacillaceae</taxon>
        <taxon>Lapidilactobacillus</taxon>
    </lineage>
</organism>
<sequence>MKRDEVNPHTPFHVIGDNSILRATFDHSGNIKFEIWFCPENFWVVSPESTNRHIGIAVEKRGIAYYKDGELLEQMTSRYENNESLKQVRVESYRELVKSLSSNVEHGEIAKLEAEK</sequence>
<evidence type="ECO:0000313" key="1">
    <source>
        <dbReference type="EMBL" id="MFD1410756.1"/>
    </source>
</evidence>